<comment type="caution">
    <text evidence="2">The sequence shown here is derived from an EMBL/GenBank/DDBJ whole genome shotgun (WGS) entry which is preliminary data.</text>
</comment>
<keyword evidence="1" id="KW-0812">Transmembrane</keyword>
<keyword evidence="3" id="KW-1185">Reference proteome</keyword>
<dbReference type="PANTHER" id="PTHR35752:SF1">
    <property type="entry name" value="G-PROTEIN COUPLED RECEPTOR"/>
    <property type="match status" value="1"/>
</dbReference>
<gene>
    <name evidence="2" type="ORF">OPV22_014108</name>
</gene>
<dbReference type="EMBL" id="JAQQAF010000004">
    <property type="protein sequence ID" value="KAJ8492387.1"/>
    <property type="molecule type" value="Genomic_DNA"/>
</dbReference>
<reference evidence="2 3" key="1">
    <citation type="submission" date="2022-12" db="EMBL/GenBank/DDBJ databases">
        <title>Chromosome-scale assembly of the Ensete ventricosum genome.</title>
        <authorList>
            <person name="Dussert Y."/>
            <person name="Stocks J."/>
            <person name="Wendawek A."/>
            <person name="Woldeyes F."/>
            <person name="Nichols R.A."/>
            <person name="Borrell J.S."/>
        </authorList>
    </citation>
    <scope>NUCLEOTIDE SEQUENCE [LARGE SCALE GENOMIC DNA]</scope>
    <source>
        <strain evidence="3">cv. Maze</strain>
        <tissue evidence="2">Seeds</tissue>
    </source>
</reference>
<evidence type="ECO:0000313" key="3">
    <source>
        <dbReference type="Proteomes" id="UP001222027"/>
    </source>
</evidence>
<dbReference type="AlphaFoldDB" id="A0AAV8RAT3"/>
<evidence type="ECO:0000256" key="1">
    <source>
        <dbReference type="SAM" id="Phobius"/>
    </source>
</evidence>
<organism evidence="2 3">
    <name type="scientific">Ensete ventricosum</name>
    <name type="common">Abyssinian banana</name>
    <name type="synonym">Musa ensete</name>
    <dbReference type="NCBI Taxonomy" id="4639"/>
    <lineage>
        <taxon>Eukaryota</taxon>
        <taxon>Viridiplantae</taxon>
        <taxon>Streptophyta</taxon>
        <taxon>Embryophyta</taxon>
        <taxon>Tracheophyta</taxon>
        <taxon>Spermatophyta</taxon>
        <taxon>Magnoliopsida</taxon>
        <taxon>Liliopsida</taxon>
        <taxon>Zingiberales</taxon>
        <taxon>Musaceae</taxon>
        <taxon>Ensete</taxon>
    </lineage>
</organism>
<evidence type="ECO:0000313" key="2">
    <source>
        <dbReference type="EMBL" id="KAJ8492387.1"/>
    </source>
</evidence>
<keyword evidence="1" id="KW-1133">Transmembrane helix</keyword>
<name>A0AAV8RAT3_ENSVE</name>
<dbReference type="PANTHER" id="PTHR35752">
    <property type="entry name" value="G-PROTEIN COUPLED RECEPTOR"/>
    <property type="match status" value="1"/>
</dbReference>
<keyword evidence="1" id="KW-0472">Membrane</keyword>
<feature type="transmembrane region" description="Helical" evidence="1">
    <location>
        <begin position="347"/>
        <end position="371"/>
    </location>
</feature>
<proteinExistence type="predicted"/>
<sequence>MPAKFPLMPEMFSRLPPTFWGTPKNPLSLDSVRFVLPPSSSGMLHGGSSPSFCSYTSVLPCFFLAFFMYFIAAVSVVVPSSSCYAMDNTSRLVDFDADLVVRFCKDVEHRSHVGYVDFGRYETSNYFVAGSGPVDFVQGYYNGDLENCESSFDKMGRTAQVEIICGSCLNGACKGEPGCICSVNYDQTLCRVLVELAIPCVKRGLRVFEGFTVGFHPRTWEVVYNGMTQVGYEKLHNEFSFGTEQTHVSLYLTAISSLSRLVKKPHFKVNPNKGLEVKLTGSAESGRAPTTLSPTVLNIYWRCEQARDTPYEIEILIPVDGYDPIGFTLTKLCDYKQGREGDATSGWATFGVLSCIFIVSSTLICCGGFIYKTRVQLQHGLDALPGMTILSALLEAVTRPRHKGAREQMRGDMVQSDMLSVHKMNKKDTTQQDYQMKAKMLMQRARETSPS</sequence>
<feature type="transmembrane region" description="Helical" evidence="1">
    <location>
        <begin position="52"/>
        <end position="78"/>
    </location>
</feature>
<dbReference type="Proteomes" id="UP001222027">
    <property type="component" value="Unassembled WGS sequence"/>
</dbReference>
<accession>A0AAV8RAT3</accession>
<protein>
    <submittedName>
        <fullName evidence="2">Uncharacterized protein</fullName>
    </submittedName>
</protein>